<reference evidence="2" key="1">
    <citation type="journal article" date="2013" name="Nature">
        <title>Draft genome of the wheat A-genome progenitor Triticum urartu.</title>
        <authorList>
            <person name="Ling H.Q."/>
            <person name="Zhao S."/>
            <person name="Liu D."/>
            <person name="Wang J."/>
            <person name="Sun H."/>
            <person name="Zhang C."/>
            <person name="Fan H."/>
            <person name="Li D."/>
            <person name="Dong L."/>
            <person name="Tao Y."/>
            <person name="Gao C."/>
            <person name="Wu H."/>
            <person name="Li Y."/>
            <person name="Cui Y."/>
            <person name="Guo X."/>
            <person name="Zheng S."/>
            <person name="Wang B."/>
            <person name="Yu K."/>
            <person name="Liang Q."/>
            <person name="Yang W."/>
            <person name="Lou X."/>
            <person name="Chen J."/>
            <person name="Feng M."/>
            <person name="Jian J."/>
            <person name="Zhang X."/>
            <person name="Luo G."/>
            <person name="Jiang Y."/>
            <person name="Liu J."/>
            <person name="Wang Z."/>
            <person name="Sha Y."/>
            <person name="Zhang B."/>
            <person name="Wu H."/>
            <person name="Tang D."/>
            <person name="Shen Q."/>
            <person name="Xue P."/>
            <person name="Zou S."/>
            <person name="Wang X."/>
            <person name="Liu X."/>
            <person name="Wang F."/>
            <person name="Yang Y."/>
            <person name="An X."/>
            <person name="Dong Z."/>
            <person name="Zhang K."/>
            <person name="Zhang X."/>
            <person name="Luo M.C."/>
            <person name="Dvorak J."/>
            <person name="Tong Y."/>
            <person name="Wang J."/>
            <person name="Yang H."/>
            <person name="Li Z."/>
            <person name="Wang D."/>
            <person name="Zhang A."/>
            <person name="Wang J."/>
        </authorList>
    </citation>
    <scope>NUCLEOTIDE SEQUENCE</scope>
    <source>
        <strain evidence="2">cv. G1812</strain>
    </source>
</reference>
<accession>A0A8R7K3R9</accession>
<dbReference type="EnsemblPlants" id="TuG1812G0100003717.01.T03">
    <property type="protein sequence ID" value="TuG1812G0100003717.01.T03.cds389607"/>
    <property type="gene ID" value="TuG1812G0100003717.01"/>
</dbReference>
<evidence type="ECO:0000313" key="2">
    <source>
        <dbReference type="Proteomes" id="UP000015106"/>
    </source>
</evidence>
<dbReference type="Proteomes" id="UP000015106">
    <property type="component" value="Chromosome 1"/>
</dbReference>
<organism evidence="1 2">
    <name type="scientific">Triticum urartu</name>
    <name type="common">Red wild einkorn</name>
    <name type="synonym">Crithodium urartu</name>
    <dbReference type="NCBI Taxonomy" id="4572"/>
    <lineage>
        <taxon>Eukaryota</taxon>
        <taxon>Viridiplantae</taxon>
        <taxon>Streptophyta</taxon>
        <taxon>Embryophyta</taxon>
        <taxon>Tracheophyta</taxon>
        <taxon>Spermatophyta</taxon>
        <taxon>Magnoliopsida</taxon>
        <taxon>Liliopsida</taxon>
        <taxon>Poales</taxon>
        <taxon>Poaceae</taxon>
        <taxon>BOP clade</taxon>
        <taxon>Pooideae</taxon>
        <taxon>Triticodae</taxon>
        <taxon>Triticeae</taxon>
        <taxon>Triticinae</taxon>
        <taxon>Triticum</taxon>
    </lineage>
</organism>
<proteinExistence type="predicted"/>
<evidence type="ECO:0000313" key="1">
    <source>
        <dbReference type="EnsemblPlants" id="TuG1812G0100003717.01.T03.cds389607"/>
    </source>
</evidence>
<keyword evidence="2" id="KW-1185">Reference proteome</keyword>
<reference evidence="1" key="3">
    <citation type="submission" date="2022-06" db="UniProtKB">
        <authorList>
            <consortium name="EnsemblPlants"/>
        </authorList>
    </citation>
    <scope>IDENTIFICATION</scope>
</reference>
<protein>
    <submittedName>
        <fullName evidence="1">Uncharacterized protein</fullName>
    </submittedName>
</protein>
<name>A0A8R7K3R9_TRIUA</name>
<sequence length="66" mass="7243">MHLNVLFVSVQIPVHVNDPVDVPIGCDALCFSSDPFALLERLVSSLNIIYLATKLVYCFPSIPSPI</sequence>
<dbReference type="Gramene" id="TuG1812G0100003717.01.T03">
    <property type="protein sequence ID" value="TuG1812G0100003717.01.T03.cds389607"/>
    <property type="gene ID" value="TuG1812G0100003717.01"/>
</dbReference>
<dbReference type="AlphaFoldDB" id="A0A8R7K3R9"/>
<reference evidence="1" key="2">
    <citation type="submission" date="2018-03" db="EMBL/GenBank/DDBJ databases">
        <title>The Triticum urartu genome reveals the dynamic nature of wheat genome evolution.</title>
        <authorList>
            <person name="Ling H."/>
            <person name="Ma B."/>
            <person name="Shi X."/>
            <person name="Liu H."/>
            <person name="Dong L."/>
            <person name="Sun H."/>
            <person name="Cao Y."/>
            <person name="Gao Q."/>
            <person name="Zheng S."/>
            <person name="Li Y."/>
            <person name="Yu Y."/>
            <person name="Du H."/>
            <person name="Qi M."/>
            <person name="Li Y."/>
            <person name="Yu H."/>
            <person name="Cui Y."/>
            <person name="Wang N."/>
            <person name="Chen C."/>
            <person name="Wu H."/>
            <person name="Zhao Y."/>
            <person name="Zhang J."/>
            <person name="Li Y."/>
            <person name="Zhou W."/>
            <person name="Zhang B."/>
            <person name="Hu W."/>
            <person name="Eijk M."/>
            <person name="Tang J."/>
            <person name="Witsenboer H."/>
            <person name="Zhao S."/>
            <person name="Li Z."/>
            <person name="Zhang A."/>
            <person name="Wang D."/>
            <person name="Liang C."/>
        </authorList>
    </citation>
    <scope>NUCLEOTIDE SEQUENCE [LARGE SCALE GENOMIC DNA]</scope>
    <source>
        <strain evidence="1">cv. G1812</strain>
    </source>
</reference>